<protein>
    <submittedName>
        <fullName evidence="2">Uncharacterized protein</fullName>
    </submittedName>
</protein>
<proteinExistence type="predicted"/>
<name>A0A5C5VVF7_9PLAN</name>
<organism evidence="2 3">
    <name type="scientific">Thalassoglobus neptunius</name>
    <dbReference type="NCBI Taxonomy" id="1938619"/>
    <lineage>
        <taxon>Bacteria</taxon>
        <taxon>Pseudomonadati</taxon>
        <taxon>Planctomycetota</taxon>
        <taxon>Planctomycetia</taxon>
        <taxon>Planctomycetales</taxon>
        <taxon>Planctomycetaceae</taxon>
        <taxon>Thalassoglobus</taxon>
    </lineage>
</organism>
<comment type="caution">
    <text evidence="2">The sequence shown here is derived from an EMBL/GenBank/DDBJ whole genome shotgun (WGS) entry which is preliminary data.</text>
</comment>
<evidence type="ECO:0000256" key="1">
    <source>
        <dbReference type="SAM" id="MobiDB-lite"/>
    </source>
</evidence>
<feature type="region of interest" description="Disordered" evidence="1">
    <location>
        <begin position="33"/>
        <end position="65"/>
    </location>
</feature>
<accession>A0A5C5VVF7</accession>
<feature type="compositionally biased region" description="Basic and acidic residues" evidence="1">
    <location>
        <begin position="41"/>
        <end position="55"/>
    </location>
</feature>
<keyword evidence="3" id="KW-1185">Reference proteome</keyword>
<dbReference type="EMBL" id="SIHI01000042">
    <property type="protein sequence ID" value="TWT41659.1"/>
    <property type="molecule type" value="Genomic_DNA"/>
</dbReference>
<dbReference type="AlphaFoldDB" id="A0A5C5VVF7"/>
<dbReference type="Proteomes" id="UP000317243">
    <property type="component" value="Unassembled WGS sequence"/>
</dbReference>
<gene>
    <name evidence="2" type="ORF">KOR42_47540</name>
</gene>
<reference evidence="2 3" key="1">
    <citation type="submission" date="2019-02" db="EMBL/GenBank/DDBJ databases">
        <title>Deep-cultivation of Planctomycetes and their phenomic and genomic characterization uncovers novel biology.</title>
        <authorList>
            <person name="Wiegand S."/>
            <person name="Jogler M."/>
            <person name="Boedeker C."/>
            <person name="Pinto D."/>
            <person name="Vollmers J."/>
            <person name="Rivas-Marin E."/>
            <person name="Kohn T."/>
            <person name="Peeters S.H."/>
            <person name="Heuer A."/>
            <person name="Rast P."/>
            <person name="Oberbeckmann S."/>
            <person name="Bunk B."/>
            <person name="Jeske O."/>
            <person name="Meyerdierks A."/>
            <person name="Storesund J.E."/>
            <person name="Kallscheuer N."/>
            <person name="Luecker S."/>
            <person name="Lage O.M."/>
            <person name="Pohl T."/>
            <person name="Merkel B.J."/>
            <person name="Hornburger P."/>
            <person name="Mueller R.-W."/>
            <person name="Bruemmer F."/>
            <person name="Labrenz M."/>
            <person name="Spormann A.M."/>
            <person name="Op Den Camp H."/>
            <person name="Overmann J."/>
            <person name="Amann R."/>
            <person name="Jetten M.S.M."/>
            <person name="Mascher T."/>
            <person name="Medema M.H."/>
            <person name="Devos D.P."/>
            <person name="Kaster A.-K."/>
            <person name="Ovreas L."/>
            <person name="Rohde M."/>
            <person name="Galperin M.Y."/>
            <person name="Jogler C."/>
        </authorList>
    </citation>
    <scope>NUCLEOTIDE SEQUENCE [LARGE SCALE GENOMIC DNA]</scope>
    <source>
        <strain evidence="2 3">KOR42</strain>
    </source>
</reference>
<sequence>MKLHPREKAAFQFGISFFNFPGGVQNIYFSPQRNENLNDEPTQRCDQHNSGEHHPGYFAESSGDDPVIENHEEKQISQNERHEDHTRGQEICLVDPGPSFLELIVDKFVKVDVLGRLRRFLFLLVSNSHNWILSVRHPGSHLETIWSTVVGRSRRNRSLSFRTLVFVHTLSG</sequence>
<evidence type="ECO:0000313" key="2">
    <source>
        <dbReference type="EMBL" id="TWT41659.1"/>
    </source>
</evidence>
<evidence type="ECO:0000313" key="3">
    <source>
        <dbReference type="Proteomes" id="UP000317243"/>
    </source>
</evidence>